<comment type="caution">
    <text evidence="6">The sequence shown here is derived from an EMBL/GenBank/DDBJ whole genome shotgun (WGS) entry which is preliminary data.</text>
</comment>
<sequence>MEMKDVYTGLQHTSVDVYQTVSKPEDEKIEKQQSGPTPAPSTEMDTGYTSLQKPPENIYATANPPKDGRKEEPPSDTSAEAPSTEMDTRYTSLQKPPENIYATANPPKDGGKEEPPSDTSAEALSTEMETGYTSLQKPPENIYATANPPKDEGKEEPPSDTSAEAPSTEMDTGYSSLQKPPENIYATANPPKDEGKEKPLSPAGGKEAFYKKTSLLLAVICCLLVFIIIGLSFFCSRTSRGNGLHSSPIPVDPEQEEKVDEVNKGLPTHSSFTGNCSDMESLFFEVVLGSNITKNCNSQMCELCLKGWVLFNHKCYMFSKDIMPWNASQAQCRSKGGDLVKIQSEEEQKFISRIIQKRGGFYFWIGLTDQAGKGEWRWVDNTPLTKGYWRQGIPSTIDVMQCAGMRPQSSSLNWDKSACTAYSRRICESAVMHLINKANNDDNLARV</sequence>
<dbReference type="Gene3D" id="3.10.100.10">
    <property type="entry name" value="Mannose-Binding Protein A, subunit A"/>
    <property type="match status" value="1"/>
</dbReference>
<dbReference type="InterPro" id="IPR001304">
    <property type="entry name" value="C-type_lectin-like"/>
</dbReference>
<keyword evidence="7" id="KW-1185">Reference proteome</keyword>
<dbReference type="Proteomes" id="UP001369086">
    <property type="component" value="Unassembled WGS sequence"/>
</dbReference>
<dbReference type="PANTHER" id="PTHR46746:SF9">
    <property type="entry name" value="CD209 ANTIGEN-LIKE PROTEIN C-LIKE"/>
    <property type="match status" value="1"/>
</dbReference>
<reference evidence="6 7" key="1">
    <citation type="submission" date="2021-05" db="EMBL/GenBank/DDBJ databases">
        <authorList>
            <person name="Zahm M."/>
            <person name="Klopp C."/>
            <person name="Cabau C."/>
            <person name="Kuhl H."/>
            <person name="Suciu R."/>
            <person name="Ciorpac M."/>
            <person name="Holostenco D."/>
            <person name="Gessner J."/>
            <person name="Wuertz S."/>
            <person name="Hohne C."/>
            <person name="Stock M."/>
            <person name="Gislard M."/>
            <person name="Lluch J."/>
            <person name="Milhes M."/>
            <person name="Lampietro C."/>
            <person name="Lopez Roques C."/>
            <person name="Donnadieu C."/>
            <person name="Du K."/>
            <person name="Schartl M."/>
            <person name="Guiguen Y."/>
        </authorList>
    </citation>
    <scope>NUCLEOTIDE SEQUENCE [LARGE SCALE GENOMIC DNA]</scope>
    <source>
        <strain evidence="6">Hh-F2</strain>
        <tissue evidence="6">Blood</tissue>
    </source>
</reference>
<feature type="compositionally biased region" description="Polar residues" evidence="3">
    <location>
        <begin position="117"/>
        <end position="136"/>
    </location>
</feature>
<keyword evidence="4" id="KW-1133">Transmembrane helix</keyword>
<evidence type="ECO:0000259" key="5">
    <source>
        <dbReference type="PROSITE" id="PS50041"/>
    </source>
</evidence>
<dbReference type="EMBL" id="JAHFZB010000029">
    <property type="protein sequence ID" value="KAK6472739.1"/>
    <property type="molecule type" value="Genomic_DNA"/>
</dbReference>
<feature type="compositionally biased region" description="Polar residues" evidence="3">
    <location>
        <begin position="159"/>
        <end position="178"/>
    </location>
</feature>
<feature type="transmembrane region" description="Helical" evidence="4">
    <location>
        <begin position="215"/>
        <end position="234"/>
    </location>
</feature>
<dbReference type="InterPro" id="IPR051379">
    <property type="entry name" value="C-type_Lectin_Receptor_IMM"/>
</dbReference>
<protein>
    <submittedName>
        <fullName evidence="6">C-type lectin domain family 7 member A-like isoform X5</fullName>
    </submittedName>
</protein>
<keyword evidence="4" id="KW-0812">Transmembrane</keyword>
<keyword evidence="2" id="KW-1015">Disulfide bond</keyword>
<keyword evidence="4" id="KW-0472">Membrane</keyword>
<proteinExistence type="predicted"/>
<evidence type="ECO:0000256" key="3">
    <source>
        <dbReference type="SAM" id="MobiDB-lite"/>
    </source>
</evidence>
<evidence type="ECO:0000256" key="4">
    <source>
        <dbReference type="SAM" id="Phobius"/>
    </source>
</evidence>
<dbReference type="PROSITE" id="PS50041">
    <property type="entry name" value="C_TYPE_LECTIN_2"/>
    <property type="match status" value="1"/>
</dbReference>
<gene>
    <name evidence="6" type="ORF">HHUSO_G28538</name>
</gene>
<feature type="compositionally biased region" description="Polar residues" evidence="3">
    <location>
        <begin position="10"/>
        <end position="22"/>
    </location>
</feature>
<feature type="compositionally biased region" description="Polar residues" evidence="3">
    <location>
        <begin position="43"/>
        <end position="52"/>
    </location>
</feature>
<dbReference type="InterPro" id="IPR016186">
    <property type="entry name" value="C-type_lectin-like/link_sf"/>
</dbReference>
<keyword evidence="1" id="KW-0430">Lectin</keyword>
<accession>A0ABR0YJZ3</accession>
<dbReference type="SMART" id="SM00034">
    <property type="entry name" value="CLECT"/>
    <property type="match status" value="1"/>
</dbReference>
<dbReference type="InterPro" id="IPR016187">
    <property type="entry name" value="CTDL_fold"/>
</dbReference>
<evidence type="ECO:0000313" key="6">
    <source>
        <dbReference type="EMBL" id="KAK6472739.1"/>
    </source>
</evidence>
<name>A0ABR0YJZ3_HUSHU</name>
<dbReference type="CDD" id="cd03590">
    <property type="entry name" value="CLECT_DC-SIGN_like"/>
    <property type="match status" value="1"/>
</dbReference>
<evidence type="ECO:0000313" key="7">
    <source>
        <dbReference type="Proteomes" id="UP001369086"/>
    </source>
</evidence>
<dbReference type="SUPFAM" id="SSF56436">
    <property type="entry name" value="C-type lectin-like"/>
    <property type="match status" value="1"/>
</dbReference>
<dbReference type="PANTHER" id="PTHR46746">
    <property type="entry name" value="KILLER CELL LECTIN-LIKE RECEPTOR SUBFAMILY F MEMBER 2"/>
    <property type="match status" value="1"/>
</dbReference>
<organism evidence="6 7">
    <name type="scientific">Huso huso</name>
    <name type="common">Beluga</name>
    <name type="synonym">Acipenser huso</name>
    <dbReference type="NCBI Taxonomy" id="61971"/>
    <lineage>
        <taxon>Eukaryota</taxon>
        <taxon>Metazoa</taxon>
        <taxon>Chordata</taxon>
        <taxon>Craniata</taxon>
        <taxon>Vertebrata</taxon>
        <taxon>Euteleostomi</taxon>
        <taxon>Actinopterygii</taxon>
        <taxon>Chondrostei</taxon>
        <taxon>Acipenseriformes</taxon>
        <taxon>Acipenseridae</taxon>
        <taxon>Huso</taxon>
    </lineage>
</organism>
<evidence type="ECO:0000256" key="2">
    <source>
        <dbReference type="ARBA" id="ARBA00023157"/>
    </source>
</evidence>
<dbReference type="Pfam" id="PF00059">
    <property type="entry name" value="Lectin_C"/>
    <property type="match status" value="1"/>
</dbReference>
<evidence type="ECO:0000256" key="1">
    <source>
        <dbReference type="ARBA" id="ARBA00022734"/>
    </source>
</evidence>
<feature type="domain" description="C-type lectin" evidence="5">
    <location>
        <begin position="311"/>
        <end position="428"/>
    </location>
</feature>
<feature type="region of interest" description="Disordered" evidence="3">
    <location>
        <begin position="1"/>
        <end position="203"/>
    </location>
</feature>
<dbReference type="InterPro" id="IPR033989">
    <property type="entry name" value="CD209-like_CTLD"/>
</dbReference>